<gene>
    <name evidence="2" type="ORF">JTE90_018778</name>
</gene>
<name>A0AAV6TKQ3_9ARAC</name>
<organism evidence="2 3">
    <name type="scientific">Oedothorax gibbosus</name>
    <dbReference type="NCBI Taxonomy" id="931172"/>
    <lineage>
        <taxon>Eukaryota</taxon>
        <taxon>Metazoa</taxon>
        <taxon>Ecdysozoa</taxon>
        <taxon>Arthropoda</taxon>
        <taxon>Chelicerata</taxon>
        <taxon>Arachnida</taxon>
        <taxon>Araneae</taxon>
        <taxon>Araneomorphae</taxon>
        <taxon>Entelegynae</taxon>
        <taxon>Araneoidea</taxon>
        <taxon>Linyphiidae</taxon>
        <taxon>Erigoninae</taxon>
        <taxon>Oedothorax</taxon>
    </lineage>
</organism>
<accession>A0AAV6TKQ3</accession>
<dbReference type="AlphaFoldDB" id="A0AAV6TKQ3"/>
<feature type="region of interest" description="Disordered" evidence="1">
    <location>
        <begin position="195"/>
        <end position="230"/>
    </location>
</feature>
<feature type="region of interest" description="Disordered" evidence="1">
    <location>
        <begin position="115"/>
        <end position="164"/>
    </location>
</feature>
<reference evidence="2 3" key="1">
    <citation type="journal article" date="2022" name="Nat. Ecol. Evol.">
        <title>A masculinizing supergene underlies an exaggerated male reproductive morph in a spider.</title>
        <authorList>
            <person name="Hendrickx F."/>
            <person name="De Corte Z."/>
            <person name="Sonet G."/>
            <person name="Van Belleghem S.M."/>
            <person name="Kostlbacher S."/>
            <person name="Vangestel C."/>
        </authorList>
    </citation>
    <scope>NUCLEOTIDE SEQUENCE [LARGE SCALE GENOMIC DNA]</scope>
    <source>
        <strain evidence="2">W744_W776</strain>
    </source>
</reference>
<comment type="caution">
    <text evidence="2">The sequence shown here is derived from an EMBL/GenBank/DDBJ whole genome shotgun (WGS) entry which is preliminary data.</text>
</comment>
<feature type="region of interest" description="Disordered" evidence="1">
    <location>
        <begin position="316"/>
        <end position="342"/>
    </location>
</feature>
<dbReference type="EMBL" id="JAFNEN010003166">
    <property type="protein sequence ID" value="KAG8172066.1"/>
    <property type="molecule type" value="Genomic_DNA"/>
</dbReference>
<evidence type="ECO:0000256" key="1">
    <source>
        <dbReference type="SAM" id="MobiDB-lite"/>
    </source>
</evidence>
<sequence>MACVRLQAMAQQIAVSPLRQRQGGGVYVGNRRIAPGEAGRQLRPNEIPPHDCPYFCPFCKHCKKVKHLLNNDLVQLPLGPEAYYDKLRRQAAREEARAEARAEVQEEARAEVQEEARAEVQEEARAEVQEEARAEVQEEARAEEAEGEAQDIREEEQQQERRQLPEVVDADLRNVLGDIVDDGQEAQNLGADNGEEAAQDLPAGNGEEAAANNSGRIVPHNRSENLHTPPSSFMFDVNVPVNTARGVSMDFEGDYVATPAVINRVPDITPPPPKRCHKNCRCCVPSCPCSKNPSDIPVLQARCICRCHKKVSKSASPAKSKVNSPAAAATGSDTFNLPGPSSPKRNYGQLMRGIMDQDQSGSFEDVPQKRAKSYKIVEVKAASKGKKRQRTLEEESTLQERSFKRFAPEAVAKSLGDVNFENISDGSKVPIALRCLGFKRIPEIISDLERTSRKSYTDNNFMSFEV</sequence>
<evidence type="ECO:0000313" key="2">
    <source>
        <dbReference type="EMBL" id="KAG8172066.1"/>
    </source>
</evidence>
<feature type="compositionally biased region" description="Low complexity" evidence="1">
    <location>
        <begin position="203"/>
        <end position="213"/>
    </location>
</feature>
<feature type="compositionally biased region" description="Low complexity" evidence="1">
    <location>
        <begin position="316"/>
        <end position="329"/>
    </location>
</feature>
<dbReference type="Proteomes" id="UP000827092">
    <property type="component" value="Unassembled WGS sequence"/>
</dbReference>
<protein>
    <submittedName>
        <fullName evidence="2">Uncharacterized protein</fullName>
    </submittedName>
</protein>
<keyword evidence="3" id="KW-1185">Reference proteome</keyword>
<proteinExistence type="predicted"/>
<evidence type="ECO:0000313" key="3">
    <source>
        <dbReference type="Proteomes" id="UP000827092"/>
    </source>
</evidence>